<name>A0A124SEY0_CYNCS</name>
<dbReference type="PANTHER" id="PTHR33984:SF10">
    <property type="entry name" value="S1 MOTIF DOMAIN-CONTAINING PROTEIN"/>
    <property type="match status" value="1"/>
</dbReference>
<dbReference type="OMA" id="TARCMAW"/>
<keyword evidence="2" id="KW-1185">Reference proteome</keyword>
<organism evidence="1 2">
    <name type="scientific">Cynara cardunculus var. scolymus</name>
    <name type="common">Globe artichoke</name>
    <name type="synonym">Cynara scolymus</name>
    <dbReference type="NCBI Taxonomy" id="59895"/>
    <lineage>
        <taxon>Eukaryota</taxon>
        <taxon>Viridiplantae</taxon>
        <taxon>Streptophyta</taxon>
        <taxon>Embryophyta</taxon>
        <taxon>Tracheophyta</taxon>
        <taxon>Spermatophyta</taxon>
        <taxon>Magnoliopsida</taxon>
        <taxon>eudicotyledons</taxon>
        <taxon>Gunneridae</taxon>
        <taxon>Pentapetalae</taxon>
        <taxon>asterids</taxon>
        <taxon>campanulids</taxon>
        <taxon>Asterales</taxon>
        <taxon>Asteraceae</taxon>
        <taxon>Carduoideae</taxon>
        <taxon>Cardueae</taxon>
        <taxon>Carduinae</taxon>
        <taxon>Cynara</taxon>
    </lineage>
</organism>
<protein>
    <submittedName>
        <fullName evidence="1">Uncharacterized protein</fullName>
    </submittedName>
</protein>
<feature type="non-terminal residue" evidence="1">
    <location>
        <position position="1"/>
    </location>
</feature>
<evidence type="ECO:0000313" key="2">
    <source>
        <dbReference type="Proteomes" id="UP000243975"/>
    </source>
</evidence>
<accession>A0A124SEY0</accession>
<gene>
    <name evidence="1" type="ORF">Ccrd_020231</name>
</gene>
<reference evidence="1 2" key="1">
    <citation type="journal article" date="2016" name="Sci. Rep.">
        <title>The genome sequence of the outbreeding globe artichoke constructed de novo incorporating a phase-aware low-pass sequencing strategy of F1 progeny.</title>
        <authorList>
            <person name="Scaglione D."/>
            <person name="Reyes-Chin-Wo S."/>
            <person name="Acquadro A."/>
            <person name="Froenicke L."/>
            <person name="Portis E."/>
            <person name="Beitel C."/>
            <person name="Tirone M."/>
            <person name="Mauro R."/>
            <person name="Lo Monaco A."/>
            <person name="Mauromicale G."/>
            <person name="Faccioli P."/>
            <person name="Cattivelli L."/>
            <person name="Rieseberg L."/>
            <person name="Michelmore R."/>
            <person name="Lanteri S."/>
        </authorList>
    </citation>
    <scope>NUCLEOTIDE SEQUENCE [LARGE SCALE GENOMIC DNA]</scope>
    <source>
        <strain evidence="1">2C</strain>
    </source>
</reference>
<dbReference type="STRING" id="59895.A0A124SEY0"/>
<dbReference type="EMBL" id="LEKV01003073">
    <property type="protein sequence ID" value="KVI01503.1"/>
    <property type="molecule type" value="Genomic_DNA"/>
</dbReference>
<dbReference type="PANTHER" id="PTHR33984">
    <property type="entry name" value="OS02G0717600 PROTEIN"/>
    <property type="match status" value="1"/>
</dbReference>
<dbReference type="AlphaFoldDB" id="A0A124SEY0"/>
<sequence>LDNPNFKKKSAILKPAATDLGDINIRNYVCVKQVKQGAVEEWDEEMPLPGDIIEGIAASDGCTFDNVEDKLFVPTKGKSEVKSLLGRINKRNADGFVWLKVRRGDQTVNLRVCIVQEKRLLHRKFSFRAVSNDKHVAVLDDLDFDQCTELQERSRRAVSVVSRGFNQEAVKYDWRRKVATYLPDHQSTVVNSILFKPLPNEHDVHATTIRTMAWFSAAVSSGTPIVFVNIQTEQIVPLEKCNSTKIPTQIVHGIRLWFLPGTAEIPIQMTPQPTENRLGIDVKRTEEGFMCLYAVTKGSAADRAGLGRLFENATETGHLVVISRLEGKTVMPTMVSSDGLLHCCDHGDIRDALVGAMDQLDTIRLHIMSWPTTTLSTQPVGVASLRPP</sequence>
<dbReference type="Proteomes" id="UP000243975">
    <property type="component" value="Unassembled WGS sequence"/>
</dbReference>
<evidence type="ECO:0000313" key="1">
    <source>
        <dbReference type="EMBL" id="KVI01503.1"/>
    </source>
</evidence>
<feature type="non-terminal residue" evidence="1">
    <location>
        <position position="388"/>
    </location>
</feature>
<proteinExistence type="predicted"/>
<comment type="caution">
    <text evidence="1">The sequence shown here is derived from an EMBL/GenBank/DDBJ whole genome shotgun (WGS) entry which is preliminary data.</text>
</comment>